<keyword evidence="13" id="KW-1185">Reference proteome</keyword>
<name>H3AAY8_LATCH</name>
<dbReference type="Pfam" id="PF23630">
    <property type="entry name" value="Death_TNFRSF11B"/>
    <property type="match status" value="2"/>
</dbReference>
<dbReference type="InterPro" id="IPR001368">
    <property type="entry name" value="TNFR/NGFR_Cys_rich_reg"/>
</dbReference>
<dbReference type="SUPFAM" id="SSF57586">
    <property type="entry name" value="TNF receptor-like"/>
    <property type="match status" value="2"/>
</dbReference>
<feature type="domain" description="Death" evidence="10">
    <location>
        <begin position="238"/>
        <end position="282"/>
    </location>
</feature>
<dbReference type="PROSITE" id="PS50050">
    <property type="entry name" value="TNFR_NGFR_2"/>
    <property type="match status" value="2"/>
</dbReference>
<dbReference type="SMART" id="SM00208">
    <property type="entry name" value="TNFR"/>
    <property type="match status" value="4"/>
</dbReference>
<proteinExistence type="predicted"/>
<evidence type="ECO:0000256" key="4">
    <source>
        <dbReference type="ARBA" id="ARBA00022729"/>
    </source>
</evidence>
<dbReference type="EMBL" id="AFYH01217204">
    <property type="status" value="NOT_ANNOTATED_CDS"/>
    <property type="molecule type" value="Genomic_DNA"/>
</dbReference>
<reference evidence="13" key="1">
    <citation type="submission" date="2011-08" db="EMBL/GenBank/DDBJ databases">
        <title>The draft genome of Latimeria chalumnae.</title>
        <authorList>
            <person name="Di Palma F."/>
            <person name="Alfoldi J."/>
            <person name="Johnson J."/>
            <person name="Berlin A."/>
            <person name="Gnerre S."/>
            <person name="Jaffe D."/>
            <person name="MacCallum I."/>
            <person name="Young S."/>
            <person name="Walker B.J."/>
            <person name="Lander E."/>
            <person name="Lindblad-Toh K."/>
        </authorList>
    </citation>
    <scope>NUCLEOTIDE SEQUENCE [LARGE SCALE GENOMIC DNA]</scope>
    <source>
        <strain evidence="13">Wild caught</strain>
    </source>
</reference>
<evidence type="ECO:0000256" key="2">
    <source>
        <dbReference type="ARBA" id="ARBA00022525"/>
    </source>
</evidence>
<dbReference type="Gene3D" id="1.10.533.10">
    <property type="entry name" value="Death Domain, Fas"/>
    <property type="match status" value="1"/>
</dbReference>
<evidence type="ECO:0000256" key="1">
    <source>
        <dbReference type="ARBA" id="ARBA00004613"/>
    </source>
</evidence>
<feature type="domain" description="TNFR-Cys" evidence="11">
    <location>
        <begin position="64"/>
        <end position="105"/>
    </location>
</feature>
<gene>
    <name evidence="12" type="primary">TNFRSF11B</name>
</gene>
<feature type="signal peptide" evidence="9">
    <location>
        <begin position="1"/>
        <end position="22"/>
    </location>
</feature>
<dbReference type="PANTHER" id="PTHR23097">
    <property type="entry name" value="TUMOR NECROSIS FACTOR RECEPTOR SUPERFAMILY MEMBER"/>
    <property type="match status" value="1"/>
</dbReference>
<dbReference type="Ensembl" id="ENSLACT00000006867.1">
    <property type="protein sequence ID" value="ENSLACP00000006809.1"/>
    <property type="gene ID" value="ENSLACG00000006043.2"/>
</dbReference>
<feature type="chain" id="PRO_5046253121" evidence="9">
    <location>
        <begin position="23"/>
        <end position="409"/>
    </location>
</feature>
<dbReference type="GO" id="GO:0007165">
    <property type="term" value="P:signal transduction"/>
    <property type="evidence" value="ECO:0007669"/>
    <property type="project" value="InterPro"/>
</dbReference>
<dbReference type="PRINTS" id="PR01961">
    <property type="entry name" value="TNFACTORR11"/>
</dbReference>
<dbReference type="PANTHER" id="PTHR23097:SF90">
    <property type="entry name" value="TUMOR NECROSIS FACTOR RECEPTOR SUPERFAMILY MEMBER 11B"/>
    <property type="match status" value="1"/>
</dbReference>
<feature type="repeat" description="TNFR-Cys" evidence="8">
    <location>
        <begin position="64"/>
        <end position="105"/>
    </location>
</feature>
<feature type="disulfide bond" evidence="8">
    <location>
        <begin position="65"/>
        <end position="80"/>
    </location>
</feature>
<feature type="repeat" description="TNFR-Cys" evidence="8">
    <location>
        <begin position="106"/>
        <end position="142"/>
    </location>
</feature>
<reference evidence="12" key="3">
    <citation type="submission" date="2025-09" db="UniProtKB">
        <authorList>
            <consortium name="Ensembl"/>
        </authorList>
    </citation>
    <scope>IDENTIFICATION</scope>
</reference>
<dbReference type="STRING" id="7897.ENSLACP00000006809"/>
<evidence type="ECO:0000313" key="12">
    <source>
        <dbReference type="Ensembl" id="ENSLACP00000006809.1"/>
    </source>
</evidence>
<dbReference type="HOGENOM" id="CLU_057708_0_0_1"/>
<feature type="domain" description="TNFR-Cys" evidence="11">
    <location>
        <begin position="106"/>
        <end position="142"/>
    </location>
</feature>
<dbReference type="EMBL" id="AFYH01217205">
    <property type="status" value="NOT_ANNOTATED_CDS"/>
    <property type="molecule type" value="Genomic_DNA"/>
</dbReference>
<accession>H3AAY8</accession>
<evidence type="ECO:0000256" key="6">
    <source>
        <dbReference type="ARBA" id="ARBA00023157"/>
    </source>
</evidence>
<sequence length="409" mass="47243">MLRLLILLLLLLVTSFIWPMEGVSPPQYSYKDPETSQSLRCDQCPPGTYVKSHCSTMRETECAPCPDQHYAEHWHFDDECQYCSTICKEMEYVKQECNSTHKRICECVEGYYLELEFCLRHNKCPAGFGVVQPGTPYSDTVCERCAEGFFSNEVSATAVCYKHTSCSKLNLDIIIQGNTTHDNVCDQKKDTTIQLSDLQHNCKIDLSLCEEAVFKFVAPKDIKSDLLNILMSSLPGKKVNAEDIERIKQKYQSQEQILQLLKAWKHQNKDQVTVKDIIQDINHCEKTVLRYISSKNLTLDHLNTLMDSLPGKKIQREDIEKIVKTCDSDRQILKLLSLWRLHNKDQNSVTGITQALKYLRSHHFPKKQLNSLKKIVKFFHGLKMYRIYQKVLIEVLQGSQCSEINFICL</sequence>
<dbReference type="InterPro" id="IPR052459">
    <property type="entry name" value="TNFRSF_decoy_receptor"/>
</dbReference>
<dbReference type="SUPFAM" id="SSF47986">
    <property type="entry name" value="DEATH domain"/>
    <property type="match status" value="1"/>
</dbReference>
<dbReference type="Gene3D" id="2.10.50.10">
    <property type="entry name" value="Tumor Necrosis Factor Receptor, subunit A, domain 2"/>
    <property type="match status" value="2"/>
</dbReference>
<dbReference type="Proteomes" id="UP000008672">
    <property type="component" value="Unassembled WGS sequence"/>
</dbReference>
<protein>
    <submittedName>
        <fullName evidence="12">TNF receptor superfamily member 11b</fullName>
    </submittedName>
</protein>
<comment type="subcellular location">
    <subcellularLocation>
        <location evidence="1">Secreted</location>
    </subcellularLocation>
</comment>
<dbReference type="PROSITE" id="PS50017">
    <property type="entry name" value="DEATH_DOMAIN"/>
    <property type="match status" value="1"/>
</dbReference>
<evidence type="ECO:0000313" key="13">
    <source>
        <dbReference type="Proteomes" id="UP000008672"/>
    </source>
</evidence>
<keyword evidence="7" id="KW-0325">Glycoprotein</keyword>
<evidence type="ECO:0000256" key="8">
    <source>
        <dbReference type="PROSITE-ProRule" id="PRU00206"/>
    </source>
</evidence>
<evidence type="ECO:0000259" key="11">
    <source>
        <dbReference type="PROSITE" id="PS50050"/>
    </source>
</evidence>
<dbReference type="Bgee" id="ENSLACG00000006043">
    <property type="expression patterns" value="Expressed in pelvic fin"/>
</dbReference>
<keyword evidence="5" id="KW-0677">Repeat</keyword>
<keyword evidence="6 8" id="KW-1015">Disulfide bond</keyword>
<dbReference type="Pfam" id="PF00020">
    <property type="entry name" value="TNFR_c6"/>
    <property type="match status" value="3"/>
</dbReference>
<organism evidence="12 13">
    <name type="scientific">Latimeria chalumnae</name>
    <name type="common">Coelacanth</name>
    <dbReference type="NCBI Taxonomy" id="7897"/>
    <lineage>
        <taxon>Eukaryota</taxon>
        <taxon>Metazoa</taxon>
        <taxon>Chordata</taxon>
        <taxon>Craniata</taxon>
        <taxon>Vertebrata</taxon>
        <taxon>Euteleostomi</taxon>
        <taxon>Coelacanthiformes</taxon>
        <taxon>Coelacanthidae</taxon>
        <taxon>Latimeria</taxon>
    </lineage>
</organism>
<dbReference type="EMBL" id="AFYH01217203">
    <property type="status" value="NOT_ANNOTATED_CDS"/>
    <property type="molecule type" value="Genomic_DNA"/>
</dbReference>
<dbReference type="PRINTS" id="PR01975">
    <property type="entry name" value="TNFACTORR11B"/>
</dbReference>
<dbReference type="InterPro" id="IPR011029">
    <property type="entry name" value="DEATH-like_dom_sf"/>
</dbReference>
<dbReference type="GeneTree" id="ENSGT00940000155167"/>
<evidence type="ECO:0000256" key="9">
    <source>
        <dbReference type="SAM" id="SignalP"/>
    </source>
</evidence>
<dbReference type="InterPro" id="IPR022323">
    <property type="entry name" value="TNFR_11"/>
</dbReference>
<dbReference type="InterPro" id="IPR017371">
    <property type="entry name" value="TNFR_11B"/>
</dbReference>
<dbReference type="GO" id="GO:0006915">
    <property type="term" value="P:apoptotic process"/>
    <property type="evidence" value="ECO:0007669"/>
    <property type="project" value="UniProtKB-KW"/>
</dbReference>
<dbReference type="InterPro" id="IPR000488">
    <property type="entry name" value="Death_dom"/>
</dbReference>
<evidence type="ECO:0000256" key="3">
    <source>
        <dbReference type="ARBA" id="ARBA00022703"/>
    </source>
</evidence>
<dbReference type="OMA" id="TICKRCP"/>
<evidence type="ECO:0000256" key="7">
    <source>
        <dbReference type="ARBA" id="ARBA00023180"/>
    </source>
</evidence>
<keyword evidence="3" id="KW-0053">Apoptosis</keyword>
<dbReference type="CDD" id="cd00185">
    <property type="entry name" value="TNFRSF"/>
    <property type="match status" value="1"/>
</dbReference>
<dbReference type="EMBL" id="AFYH01217206">
    <property type="status" value="NOT_ANNOTATED_CDS"/>
    <property type="molecule type" value="Genomic_DNA"/>
</dbReference>
<feature type="disulfide bond" evidence="8">
    <location>
        <begin position="87"/>
        <end position="105"/>
    </location>
</feature>
<dbReference type="GO" id="GO:0005576">
    <property type="term" value="C:extracellular region"/>
    <property type="evidence" value="ECO:0007669"/>
    <property type="project" value="UniProtKB-SubCell"/>
</dbReference>
<feature type="disulfide bond" evidence="8">
    <location>
        <begin position="124"/>
        <end position="142"/>
    </location>
</feature>
<keyword evidence="4 9" id="KW-0732">Signal</keyword>
<evidence type="ECO:0000256" key="5">
    <source>
        <dbReference type="ARBA" id="ARBA00022737"/>
    </source>
</evidence>
<dbReference type="InParanoid" id="H3AAY8"/>
<dbReference type="eggNOG" id="ENOG502QVRT">
    <property type="taxonomic scope" value="Eukaryota"/>
</dbReference>
<dbReference type="InterPro" id="IPR057633">
    <property type="entry name" value="Death_TNF11B"/>
</dbReference>
<dbReference type="AlphaFoldDB" id="H3AAY8"/>
<evidence type="ECO:0000259" key="10">
    <source>
        <dbReference type="PROSITE" id="PS50017"/>
    </source>
</evidence>
<comment type="caution">
    <text evidence="8">Lacks conserved residue(s) required for the propagation of feature annotation.</text>
</comment>
<keyword evidence="2" id="KW-0964">Secreted</keyword>
<dbReference type="FunCoup" id="H3AAY8">
    <property type="interactions" value="234"/>
</dbReference>
<reference evidence="12" key="2">
    <citation type="submission" date="2025-08" db="UniProtKB">
        <authorList>
            <consortium name="Ensembl"/>
        </authorList>
    </citation>
    <scope>IDENTIFICATION</scope>
</reference>